<evidence type="ECO:0000256" key="10">
    <source>
        <dbReference type="PROSITE-ProRule" id="PRU00169"/>
    </source>
</evidence>
<evidence type="ECO:0000256" key="11">
    <source>
        <dbReference type="SAM" id="MobiDB-lite"/>
    </source>
</evidence>
<dbReference type="Pfam" id="PF00072">
    <property type="entry name" value="Response_reg"/>
    <property type="match status" value="1"/>
</dbReference>
<dbReference type="GO" id="GO:0000160">
    <property type="term" value="P:phosphorelay signal transduction system"/>
    <property type="evidence" value="ECO:0007669"/>
    <property type="project" value="UniProtKB-KW"/>
</dbReference>
<evidence type="ECO:0000256" key="7">
    <source>
        <dbReference type="ARBA" id="ARBA00022989"/>
    </source>
</evidence>
<keyword evidence="7 12" id="KW-1133">Transmembrane helix</keyword>
<evidence type="ECO:0000256" key="4">
    <source>
        <dbReference type="ARBA" id="ARBA00022692"/>
    </source>
</evidence>
<evidence type="ECO:0000256" key="1">
    <source>
        <dbReference type="ARBA" id="ARBA00004651"/>
    </source>
</evidence>
<evidence type="ECO:0000256" key="3">
    <source>
        <dbReference type="ARBA" id="ARBA00022553"/>
    </source>
</evidence>
<evidence type="ECO:0000313" key="14">
    <source>
        <dbReference type="EMBL" id="QOP43949.1"/>
    </source>
</evidence>
<dbReference type="PANTHER" id="PTHR45339">
    <property type="entry name" value="HYBRID SIGNAL TRANSDUCTION HISTIDINE KINASE J"/>
    <property type="match status" value="1"/>
</dbReference>
<evidence type="ECO:0000313" key="15">
    <source>
        <dbReference type="Proteomes" id="UP000593719"/>
    </source>
</evidence>
<dbReference type="InterPro" id="IPR001789">
    <property type="entry name" value="Sig_transdc_resp-reg_receiver"/>
</dbReference>
<comment type="subcellular location">
    <subcellularLocation>
        <location evidence="1">Cell membrane</location>
        <topology evidence="1">Multi-pass membrane protein</topology>
    </subcellularLocation>
</comment>
<feature type="compositionally biased region" description="Polar residues" evidence="11">
    <location>
        <begin position="49"/>
        <end position="58"/>
    </location>
</feature>
<keyword evidence="8" id="KW-0902">Two-component regulatory system</keyword>
<proteinExistence type="predicted"/>
<feature type="region of interest" description="Disordered" evidence="11">
    <location>
        <begin position="33"/>
        <end position="58"/>
    </location>
</feature>
<evidence type="ECO:0000256" key="2">
    <source>
        <dbReference type="ARBA" id="ARBA00022475"/>
    </source>
</evidence>
<dbReference type="PANTHER" id="PTHR45339:SF1">
    <property type="entry name" value="HYBRID SIGNAL TRANSDUCTION HISTIDINE KINASE J"/>
    <property type="match status" value="1"/>
</dbReference>
<feature type="compositionally biased region" description="Basic and acidic residues" evidence="11">
    <location>
        <begin position="33"/>
        <end position="47"/>
    </location>
</feature>
<keyword evidence="4 12" id="KW-0812">Transmembrane</keyword>
<dbReference type="GO" id="GO:0005886">
    <property type="term" value="C:plasma membrane"/>
    <property type="evidence" value="ECO:0007669"/>
    <property type="project" value="UniProtKB-SubCell"/>
</dbReference>
<dbReference type="PROSITE" id="PS50110">
    <property type="entry name" value="RESPONSE_REGULATORY"/>
    <property type="match status" value="1"/>
</dbReference>
<keyword evidence="6" id="KW-0067">ATP-binding</keyword>
<dbReference type="SMART" id="SM00448">
    <property type="entry name" value="REC"/>
    <property type="match status" value="1"/>
</dbReference>
<dbReference type="Gene3D" id="1.20.120.160">
    <property type="entry name" value="HPT domain"/>
    <property type="match status" value="1"/>
</dbReference>
<keyword evidence="5" id="KW-0547">Nucleotide-binding</keyword>
<evidence type="ECO:0000259" key="13">
    <source>
        <dbReference type="PROSITE" id="PS50110"/>
    </source>
</evidence>
<dbReference type="SUPFAM" id="SSF52172">
    <property type="entry name" value="CheY-like"/>
    <property type="match status" value="1"/>
</dbReference>
<dbReference type="KEGG" id="ssei:FJR45_08310"/>
<feature type="transmembrane region" description="Helical" evidence="12">
    <location>
        <begin position="6"/>
        <end position="23"/>
    </location>
</feature>
<evidence type="ECO:0000256" key="12">
    <source>
        <dbReference type="SAM" id="Phobius"/>
    </source>
</evidence>
<dbReference type="GO" id="GO:0005524">
    <property type="term" value="F:ATP binding"/>
    <property type="evidence" value="ECO:0007669"/>
    <property type="project" value="UniProtKB-KW"/>
</dbReference>
<dbReference type="RefSeq" id="WP_193150132.1">
    <property type="nucleotide sequence ID" value="NZ_CP041235.1"/>
</dbReference>
<feature type="modified residue" description="4-aspartylphosphate" evidence="10">
    <location>
        <position position="138"/>
    </location>
</feature>
<dbReference type="Proteomes" id="UP000593719">
    <property type="component" value="Chromosome"/>
</dbReference>
<evidence type="ECO:0000256" key="8">
    <source>
        <dbReference type="ARBA" id="ARBA00023012"/>
    </source>
</evidence>
<keyword evidence="9 12" id="KW-0472">Membrane</keyword>
<dbReference type="InterPro" id="IPR036641">
    <property type="entry name" value="HPT_dom_sf"/>
</dbReference>
<sequence length="327" mass="36746">MVLQYQNELFALATILLLMLIYFRIKQKNKKTEADTKADKKEEELKAEQSGQITATPQKEIQEKKIQNTVPSHAKITKEDFKIFAGERILLAEDNLINQKVILGVLGDSGIEVVVANDGQEALDILQTDKNFLIILMDAHMPRVDGFEATRAIRHDPQNNHIPVIALSGDTASDDIRKMKEAGMDEHLEKPLQVDALYDILYKYSAKISAQEDNSLDIPTLDTQRGLQVCGNDTAFYHDILKEFLLTYSNSAEELEILLKNNKTDQADRLLLDIIGVSANIGADALTACANDIKNNINANKNINLTLYKKRVQELVQSINNYFLTCN</sequence>
<keyword evidence="15" id="KW-1185">Reference proteome</keyword>
<evidence type="ECO:0000256" key="6">
    <source>
        <dbReference type="ARBA" id="ARBA00022840"/>
    </source>
</evidence>
<protein>
    <submittedName>
        <fullName evidence="14">Response regulator</fullName>
    </submittedName>
</protein>
<dbReference type="CDD" id="cd17546">
    <property type="entry name" value="REC_hyHK_CKI1_RcsC-like"/>
    <property type="match status" value="1"/>
</dbReference>
<organism evidence="14 15">
    <name type="scientific">Sulfurimonas sediminis</name>
    <dbReference type="NCBI Taxonomy" id="2590020"/>
    <lineage>
        <taxon>Bacteria</taxon>
        <taxon>Pseudomonadati</taxon>
        <taxon>Campylobacterota</taxon>
        <taxon>Epsilonproteobacteria</taxon>
        <taxon>Campylobacterales</taxon>
        <taxon>Sulfurimonadaceae</taxon>
        <taxon>Sulfurimonas</taxon>
    </lineage>
</organism>
<gene>
    <name evidence="14" type="ORF">FJR45_08310</name>
</gene>
<dbReference type="EMBL" id="CP041235">
    <property type="protein sequence ID" value="QOP43949.1"/>
    <property type="molecule type" value="Genomic_DNA"/>
</dbReference>
<dbReference type="Gene3D" id="3.40.50.2300">
    <property type="match status" value="1"/>
</dbReference>
<accession>A0A7M1B2G0</accession>
<name>A0A7M1B2G0_9BACT</name>
<dbReference type="AlphaFoldDB" id="A0A7M1B2G0"/>
<keyword evidence="3 10" id="KW-0597">Phosphoprotein</keyword>
<reference evidence="14 15" key="1">
    <citation type="submission" date="2019-06" db="EMBL/GenBank/DDBJ databases">
        <title>Sulfurimonas gotlandica sp. nov., a chemoautotrophic and psychrotolerant epsilonproteobacterium isolated from a pelagic redoxcline, and an emended description of the genus Sulfurimonas.</title>
        <authorList>
            <person name="Wang S."/>
            <person name="Jiang L."/>
            <person name="Shao Z."/>
        </authorList>
    </citation>
    <scope>NUCLEOTIDE SEQUENCE [LARGE SCALE GENOMIC DNA]</scope>
    <source>
        <strain evidence="14 15">S2-6</strain>
    </source>
</reference>
<keyword evidence="2" id="KW-1003">Cell membrane</keyword>
<dbReference type="InterPro" id="IPR011006">
    <property type="entry name" value="CheY-like_superfamily"/>
</dbReference>
<dbReference type="SUPFAM" id="SSF47226">
    <property type="entry name" value="Histidine-containing phosphotransfer domain, HPT domain"/>
    <property type="match status" value="1"/>
</dbReference>
<feature type="domain" description="Response regulatory" evidence="13">
    <location>
        <begin position="88"/>
        <end position="205"/>
    </location>
</feature>
<evidence type="ECO:0000256" key="5">
    <source>
        <dbReference type="ARBA" id="ARBA00022741"/>
    </source>
</evidence>
<evidence type="ECO:0000256" key="9">
    <source>
        <dbReference type="ARBA" id="ARBA00023136"/>
    </source>
</evidence>